<dbReference type="AlphaFoldDB" id="A0A4U9WJZ8"/>
<dbReference type="EMBL" id="CABEEZ010000162">
    <property type="protein sequence ID" value="VTR59691.1"/>
    <property type="molecule type" value="Genomic_DNA"/>
</dbReference>
<gene>
    <name evidence="1" type="ORF">NCTC12965_08211</name>
</gene>
<accession>A0A4U9WJZ8</accession>
<proteinExistence type="predicted"/>
<evidence type="ECO:0000313" key="1">
    <source>
        <dbReference type="EMBL" id="VTR59691.1"/>
    </source>
</evidence>
<reference evidence="1" key="1">
    <citation type="submission" date="2019-05" db="EMBL/GenBank/DDBJ databases">
        <authorList>
            <consortium name="Pathogen Informatics"/>
        </authorList>
    </citation>
    <scope>NUCLEOTIDE SEQUENCE [LARGE SCALE GENOMIC DNA]</scope>
    <source>
        <strain evidence="1">NCTC12965</strain>
    </source>
</reference>
<sequence>MVAVTESAVRSSSTPNGVVLTLPASLPTRISLPGTITAVADQRTGLD</sequence>
<name>A0A4U9WJZ8_SERFO</name>
<organism evidence="1">
    <name type="scientific">Serratia fonticola</name>
    <dbReference type="NCBI Taxonomy" id="47917"/>
    <lineage>
        <taxon>Bacteria</taxon>
        <taxon>Pseudomonadati</taxon>
        <taxon>Pseudomonadota</taxon>
        <taxon>Gammaproteobacteria</taxon>
        <taxon>Enterobacterales</taxon>
        <taxon>Yersiniaceae</taxon>
        <taxon>Serratia</taxon>
    </lineage>
</organism>
<protein>
    <submittedName>
        <fullName evidence="1">Uncharacterized protein</fullName>
    </submittedName>
</protein>